<dbReference type="GO" id="GO:0016126">
    <property type="term" value="P:sterol biosynthetic process"/>
    <property type="evidence" value="ECO:0007669"/>
    <property type="project" value="InterPro"/>
</dbReference>
<dbReference type="SUPFAM" id="SSF51905">
    <property type="entry name" value="FAD/NAD(P)-binding domain"/>
    <property type="match status" value="1"/>
</dbReference>
<dbReference type="InterPro" id="IPR002938">
    <property type="entry name" value="FAD-bd"/>
</dbReference>
<evidence type="ECO:0000313" key="3">
    <source>
        <dbReference type="Proteomes" id="UP000503447"/>
    </source>
</evidence>
<dbReference type="AlphaFoldDB" id="A0A6M5Z1Y0"/>
<dbReference type="InterPro" id="IPR040125">
    <property type="entry name" value="Squalene_monox"/>
</dbReference>
<gene>
    <name evidence="2" type="ORF">FTUN_7823</name>
</gene>
<evidence type="ECO:0000259" key="1">
    <source>
        <dbReference type="Pfam" id="PF01494"/>
    </source>
</evidence>
<dbReference type="PANTHER" id="PTHR10835:SF0">
    <property type="entry name" value="SQUALENE MONOOXYGENASE"/>
    <property type="match status" value="1"/>
</dbReference>
<dbReference type="EMBL" id="CP053452">
    <property type="protein sequence ID" value="QJX00199.1"/>
    <property type="molecule type" value="Genomic_DNA"/>
</dbReference>
<organism evidence="2 3">
    <name type="scientific">Frigoriglobus tundricola</name>
    <dbReference type="NCBI Taxonomy" id="2774151"/>
    <lineage>
        <taxon>Bacteria</taxon>
        <taxon>Pseudomonadati</taxon>
        <taxon>Planctomycetota</taxon>
        <taxon>Planctomycetia</taxon>
        <taxon>Gemmatales</taxon>
        <taxon>Gemmataceae</taxon>
        <taxon>Frigoriglobus</taxon>
    </lineage>
</organism>
<sequence length="438" mass="45995">MRQFSTPDAPHPPERISADVAIVGGGPVGCATALAFARSGRRVCLVDAAAPSGRLAGEWLHPTGVGVLAALGVDLTAVGVPHTRGRGFAIFPKGAEPIVLPYVGGEFGVGCQHHLLVEALQRAIAARPEITVLSGCRVSQVARGGVTAVTPDRNRTIPITANLIVGADGRQSVVRQALGYSGACQPVSYMAGVLIDSAALPFAEFGNVFLGGPGPALAFRVNETQARVCIDVPADRVAWIRCPADLLAAYRHTLPESIHEACGRALASGPPAVAANQWLRRRRYGRTGIALVGDAVGHCHPLCAVGMSVGFLDAITLANSSSVEDYAAARRAGGRVPELLSMGLYDLFASSDAGSAELREAVYHLWRTSAAARRDTMRLLALREMRQAALGVTFARLLTAASKRLATGVFGRPIAQTLATVAGFGRWAGWYARESFPR</sequence>
<protein>
    <recommendedName>
        <fullName evidence="1">FAD-binding domain-containing protein</fullName>
    </recommendedName>
</protein>
<dbReference type="PRINTS" id="PR00420">
    <property type="entry name" value="RNGMNOXGNASE"/>
</dbReference>
<evidence type="ECO:0000313" key="2">
    <source>
        <dbReference type="EMBL" id="QJX00199.1"/>
    </source>
</evidence>
<dbReference type="Proteomes" id="UP000503447">
    <property type="component" value="Chromosome"/>
</dbReference>
<proteinExistence type="predicted"/>
<accession>A0A6M5Z1Y0</accession>
<dbReference type="PANTHER" id="PTHR10835">
    <property type="entry name" value="SQUALENE MONOOXYGENASE"/>
    <property type="match status" value="1"/>
</dbReference>
<dbReference type="Pfam" id="PF01494">
    <property type="entry name" value="FAD_binding_3"/>
    <property type="match status" value="1"/>
</dbReference>
<name>A0A6M5Z1Y0_9BACT</name>
<dbReference type="Gene3D" id="3.50.50.60">
    <property type="entry name" value="FAD/NAD(P)-binding domain"/>
    <property type="match status" value="1"/>
</dbReference>
<keyword evidence="3" id="KW-1185">Reference proteome</keyword>
<reference evidence="3" key="1">
    <citation type="submission" date="2020-05" db="EMBL/GenBank/DDBJ databases">
        <title>Frigoriglobus tundricola gen. nov., sp. nov., a psychrotolerant cellulolytic planctomycete of the family Gemmataceae with two divergent copies of 16S rRNA gene.</title>
        <authorList>
            <person name="Kulichevskaya I.S."/>
            <person name="Ivanova A.A."/>
            <person name="Naumoff D.G."/>
            <person name="Beletsky A.V."/>
            <person name="Rijpstra W.I.C."/>
            <person name="Sinninghe Damste J.S."/>
            <person name="Mardanov A.V."/>
            <person name="Ravin N.V."/>
            <person name="Dedysh S.N."/>
        </authorList>
    </citation>
    <scope>NUCLEOTIDE SEQUENCE [LARGE SCALE GENOMIC DNA]</scope>
    <source>
        <strain evidence="3">PL17</strain>
    </source>
</reference>
<dbReference type="KEGG" id="ftj:FTUN_7823"/>
<dbReference type="InterPro" id="IPR036188">
    <property type="entry name" value="FAD/NAD-bd_sf"/>
</dbReference>
<dbReference type="RefSeq" id="WP_171475003.1">
    <property type="nucleotide sequence ID" value="NZ_CP053452.2"/>
</dbReference>
<dbReference type="GO" id="GO:0004506">
    <property type="term" value="F:squalene monooxygenase activity"/>
    <property type="evidence" value="ECO:0007669"/>
    <property type="project" value="InterPro"/>
</dbReference>
<dbReference type="GO" id="GO:0071949">
    <property type="term" value="F:FAD binding"/>
    <property type="evidence" value="ECO:0007669"/>
    <property type="project" value="InterPro"/>
</dbReference>
<feature type="domain" description="FAD-binding" evidence="1">
    <location>
        <begin position="18"/>
        <end position="318"/>
    </location>
</feature>